<feature type="binding site" evidence="9">
    <location>
        <position position="171"/>
    </location>
    <ligand>
        <name>Mg(2+)</name>
        <dbReference type="ChEBI" id="CHEBI:18420"/>
    </ligand>
</feature>
<comment type="pathway">
    <text evidence="9">Metabolic intermediate biosynthesis; 5-phospho-alpha-D-ribose 1-diphosphate biosynthesis; 5-phospho-alpha-D-ribose 1-diphosphate from D-ribose 5-phosphate (route I): step 1/1.</text>
</comment>
<organism evidence="11 12">
    <name type="scientific">Listeria fleischmannii FSL S10-1203</name>
    <dbReference type="NCBI Taxonomy" id="1265822"/>
    <lineage>
        <taxon>Bacteria</taxon>
        <taxon>Bacillati</taxon>
        <taxon>Bacillota</taxon>
        <taxon>Bacilli</taxon>
        <taxon>Bacillales</taxon>
        <taxon>Listeriaceae</taxon>
        <taxon>Listeria</taxon>
    </lineage>
</organism>
<dbReference type="SMART" id="SM01400">
    <property type="entry name" value="Pribosyltran_N"/>
    <property type="match status" value="1"/>
</dbReference>
<comment type="caution">
    <text evidence="9">Part of a set of proteins in which some residues (ACT_SITE, NP_BIND, REGION and BINDING) are not conserved.</text>
</comment>
<dbReference type="GO" id="GO:0030145">
    <property type="term" value="F:manganese ion binding"/>
    <property type="evidence" value="ECO:0007669"/>
    <property type="project" value="InterPro"/>
</dbReference>
<feature type="binding site" evidence="9">
    <location>
        <begin position="38"/>
        <end position="40"/>
    </location>
    <ligand>
        <name>ATP</name>
        <dbReference type="ChEBI" id="CHEBI:30616"/>
    </ligand>
</feature>
<dbReference type="SUPFAM" id="SSF89550">
    <property type="entry name" value="PHP domain-like"/>
    <property type="match status" value="1"/>
</dbReference>
<dbReference type="InterPro" id="IPR016667">
    <property type="entry name" value="Caps_polysacc_synth_CpsB/CapC"/>
</dbReference>
<dbReference type="GO" id="GO:0009156">
    <property type="term" value="P:ribonucleoside monophosphate biosynthetic process"/>
    <property type="evidence" value="ECO:0007669"/>
    <property type="project" value="InterPro"/>
</dbReference>
<sequence>MSNEMRLFSVTNERPLAIKISKALGIPLCEIELQKFSDGEVKINIEESIRGKNCYVIQSMNSNVNERLIEMLIMIDALKRASAHSITVIMPYYGYSRQDRKAHSREPVTAKLIANLLQQTGATRLISVDLHAAQIQGFFNIPIDHISAIPLLTDHLISKYGNEDVVIVAPDHSGVVRARRVADKMNAPIAILNRKPRPNEREISSVIGDVRGKLAIVVDDIIDTGYRATTSADKLLASGASAVVTCATHAVLAGHAAERLAGSNIQEIVLTDAIDIPEEKLNEKMTIITIGEILAKAISGVQENRSLHPLFLIKRSWCKMIDIHCHILNGIDDGPKTLEDSLQMAKQAVEQGFTDVIATPHHLKGQFSNPGDAVKKQVEQFNERLAKENIALTVHPGQEVRIHGEMLEGLANGSVLTLAGTKYILIEFPTESIPLFTQELFFNLQMKGYTPIIAHPERNLEVMRHLDPLYELVEAGALAQLTFGSFEGRVSKKVKKLSEQLIDANLVHFIATDAHLYKGRSMDVQQAVRKLQKEKGENRADYMFQNAKLVLNDQVIETLEPVELKKKFFLF</sequence>
<dbReference type="GO" id="GO:0002189">
    <property type="term" value="C:ribose phosphate diphosphokinase complex"/>
    <property type="evidence" value="ECO:0007669"/>
    <property type="project" value="TreeGrafter"/>
</dbReference>
<reference evidence="11 12" key="1">
    <citation type="submission" date="2012-12" db="EMBL/GenBank/DDBJ databases">
        <title>Novel taxa of Listeriaceae from agricultural environments in the United States.</title>
        <authorList>
            <person name="den Bakker H.C."/>
            <person name="Allred A."/>
            <person name="Warchocki S."/>
            <person name="Wright E.M."/>
            <person name="Burrell A."/>
            <person name="Nightingale K.K."/>
            <person name="Kephart D."/>
            <person name="Wiedmann M."/>
        </authorList>
    </citation>
    <scope>NUCLEOTIDE SEQUENCE [LARGE SCALE GENOMIC DNA]</scope>
    <source>
        <strain evidence="11 12">FSL S10-1203</strain>
    </source>
</reference>
<evidence type="ECO:0000256" key="9">
    <source>
        <dbReference type="HAMAP-Rule" id="MF_00583"/>
    </source>
</evidence>
<evidence type="ECO:0000256" key="1">
    <source>
        <dbReference type="ARBA" id="ARBA00022679"/>
    </source>
</evidence>
<comment type="similarity">
    <text evidence="9">Belongs to the ribose-phosphate pyrophosphokinase family. Class I subfamily.</text>
</comment>
<dbReference type="EC" id="2.7.6.1" evidence="9"/>
<dbReference type="PATRIC" id="fig|1265822.4.peg.745"/>
<dbReference type="Gene3D" id="3.40.50.2020">
    <property type="match status" value="2"/>
</dbReference>
<keyword evidence="7 9" id="KW-0460">Magnesium</keyword>
<dbReference type="InterPro" id="IPR000842">
    <property type="entry name" value="PRib_PP_synth_CS"/>
</dbReference>
<comment type="function">
    <text evidence="9">Involved in the biosynthesis of the central metabolite phospho-alpha-D-ribosyl-1-pyrophosphate (PRPP) via the transfer of pyrophosphoryl group from ATP to 1-hydroxyl of ribose-5-phosphate (Rib-5-P).</text>
</comment>
<evidence type="ECO:0000313" key="12">
    <source>
        <dbReference type="Proteomes" id="UP000019241"/>
    </source>
</evidence>
<evidence type="ECO:0000256" key="3">
    <source>
        <dbReference type="ARBA" id="ARBA00022727"/>
    </source>
</evidence>
<dbReference type="Proteomes" id="UP000019241">
    <property type="component" value="Unassembled WGS sequence"/>
</dbReference>
<proteinExistence type="inferred from homology"/>
<comment type="caution">
    <text evidence="11">The sequence shown here is derived from an EMBL/GenBank/DDBJ whole genome shotgun (WGS) entry which is preliminary data.</text>
</comment>
<dbReference type="InterPro" id="IPR000836">
    <property type="entry name" value="PRTase_dom"/>
</dbReference>
<keyword evidence="6 9" id="KW-0067">ATP-binding</keyword>
<dbReference type="CDD" id="cd06223">
    <property type="entry name" value="PRTases_typeI"/>
    <property type="match status" value="1"/>
</dbReference>
<comment type="subcellular location">
    <subcellularLocation>
        <location evidence="9">Cytoplasm</location>
    </subcellularLocation>
</comment>
<feature type="binding site" evidence="9">
    <location>
        <begin position="97"/>
        <end position="98"/>
    </location>
    <ligand>
        <name>ATP</name>
        <dbReference type="ChEBI" id="CHEBI:30616"/>
    </ligand>
</feature>
<evidence type="ECO:0000256" key="6">
    <source>
        <dbReference type="ARBA" id="ARBA00022840"/>
    </source>
</evidence>
<dbReference type="GO" id="GO:0016301">
    <property type="term" value="F:kinase activity"/>
    <property type="evidence" value="ECO:0007669"/>
    <property type="project" value="UniProtKB-KW"/>
</dbReference>
<dbReference type="Pfam" id="PF14572">
    <property type="entry name" value="Pribosyl_synth"/>
    <property type="match status" value="1"/>
</dbReference>
<evidence type="ECO:0000313" key="11">
    <source>
        <dbReference type="EMBL" id="EUJ62883.1"/>
    </source>
</evidence>
<dbReference type="InterPro" id="IPR016195">
    <property type="entry name" value="Pol/histidinol_Pase-like"/>
</dbReference>
<dbReference type="Pfam" id="PF13793">
    <property type="entry name" value="Pribosyltran_N"/>
    <property type="match status" value="1"/>
</dbReference>
<dbReference type="NCBIfam" id="NF002320">
    <property type="entry name" value="PRK01259.1"/>
    <property type="match status" value="1"/>
</dbReference>
<dbReference type="GO" id="GO:0000287">
    <property type="term" value="F:magnesium ion binding"/>
    <property type="evidence" value="ECO:0007669"/>
    <property type="project" value="UniProtKB-UniRule"/>
</dbReference>
<comment type="cofactor">
    <cofactor evidence="9">
        <name>Mg(2+)</name>
        <dbReference type="ChEBI" id="CHEBI:18420"/>
    </cofactor>
    <text evidence="9">Binds 2 Mg(2+) ions per subunit.</text>
</comment>
<dbReference type="EMBL" id="AODM01000011">
    <property type="protein sequence ID" value="EUJ62883.1"/>
    <property type="molecule type" value="Genomic_DNA"/>
</dbReference>
<dbReference type="AlphaFoldDB" id="W7DW38"/>
<dbReference type="InterPro" id="IPR037515">
    <property type="entry name" value="Rib-P_diPkinase_bac"/>
</dbReference>
<dbReference type="NCBIfam" id="TIGR01251">
    <property type="entry name" value="ribP_PPkin"/>
    <property type="match status" value="1"/>
</dbReference>
<name>W7DW38_9LIST</name>
<evidence type="ECO:0000256" key="7">
    <source>
        <dbReference type="ARBA" id="ARBA00022842"/>
    </source>
</evidence>
<evidence type="ECO:0000256" key="5">
    <source>
        <dbReference type="ARBA" id="ARBA00022777"/>
    </source>
</evidence>
<dbReference type="PANTHER" id="PTHR10210">
    <property type="entry name" value="RIBOSE-PHOSPHATE DIPHOSPHOKINASE FAMILY MEMBER"/>
    <property type="match status" value="1"/>
</dbReference>
<comment type="caution">
    <text evidence="9">Lacks conserved residue(s) required for the propagation of feature annotation.</text>
</comment>
<dbReference type="GO" id="GO:0004749">
    <property type="term" value="F:ribose phosphate diphosphokinase activity"/>
    <property type="evidence" value="ECO:0007669"/>
    <property type="project" value="UniProtKB-UniRule"/>
</dbReference>
<feature type="domain" description="Ribose-phosphate pyrophosphokinase N-terminal" evidence="10">
    <location>
        <begin position="5"/>
        <end position="121"/>
    </location>
</feature>
<keyword evidence="2 9" id="KW-0479">Metal-binding</keyword>
<dbReference type="InterPro" id="IPR005946">
    <property type="entry name" value="Rib-P_diPkinase"/>
</dbReference>
<dbReference type="InterPro" id="IPR029099">
    <property type="entry name" value="Pribosyltran_N"/>
</dbReference>
<keyword evidence="9" id="KW-0963">Cytoplasm</keyword>
<dbReference type="Gene3D" id="3.20.20.140">
    <property type="entry name" value="Metal-dependent hydrolases"/>
    <property type="match status" value="1"/>
</dbReference>
<evidence type="ECO:0000256" key="8">
    <source>
        <dbReference type="ARBA" id="ARBA00049535"/>
    </source>
</evidence>
<accession>W7DW38</accession>
<dbReference type="UniPathway" id="UPA00087">
    <property type="reaction ID" value="UER00172"/>
</dbReference>
<dbReference type="GO" id="GO:0006164">
    <property type="term" value="P:purine nucleotide biosynthetic process"/>
    <property type="evidence" value="ECO:0007669"/>
    <property type="project" value="TreeGrafter"/>
</dbReference>
<dbReference type="SUPFAM" id="SSF53271">
    <property type="entry name" value="PRTase-like"/>
    <property type="match status" value="2"/>
</dbReference>
<dbReference type="GO" id="GO:0006015">
    <property type="term" value="P:5-phosphoribose 1-diphosphate biosynthetic process"/>
    <property type="evidence" value="ECO:0007669"/>
    <property type="project" value="UniProtKB-UniRule"/>
</dbReference>
<keyword evidence="3 9" id="KW-0545">Nucleotide biosynthesis</keyword>
<keyword evidence="5 9" id="KW-0418">Kinase</keyword>
<evidence type="ECO:0000259" key="10">
    <source>
        <dbReference type="Pfam" id="PF13793"/>
    </source>
</evidence>
<dbReference type="PROSITE" id="PS00114">
    <property type="entry name" value="PRPP_SYNTHASE"/>
    <property type="match status" value="1"/>
</dbReference>
<feature type="binding site" evidence="9">
    <location>
        <position position="131"/>
    </location>
    <ligand>
        <name>Mg(2+)</name>
        <dbReference type="ChEBI" id="CHEBI:18420"/>
    </ligand>
</feature>
<dbReference type="GO" id="GO:0004725">
    <property type="term" value="F:protein tyrosine phosphatase activity"/>
    <property type="evidence" value="ECO:0007669"/>
    <property type="project" value="InterPro"/>
</dbReference>
<dbReference type="InterPro" id="IPR029057">
    <property type="entry name" value="PRTase-like"/>
</dbReference>
<dbReference type="Pfam" id="PF19567">
    <property type="entry name" value="CpsB_CapC"/>
    <property type="match status" value="1"/>
</dbReference>
<protein>
    <recommendedName>
        <fullName evidence="9">Putative ribose-phosphate pyrophosphokinase</fullName>
        <shortName evidence="9">RPPK</shortName>
        <ecNumber evidence="9">2.7.6.1</ecNumber>
    </recommendedName>
    <alternativeName>
        <fullName evidence="9">5-phospho-D-ribosyl alpha-1-diphosphate synthase</fullName>
    </alternativeName>
    <alternativeName>
        <fullName evidence="9">Phosphoribosyl diphosphate synthase</fullName>
    </alternativeName>
    <alternativeName>
        <fullName evidence="9">Phosphoribosyl pyrophosphate synthase</fullName>
        <shortName evidence="9">P-Rib-PP synthase</shortName>
        <shortName evidence="9">PRPP synthase</shortName>
        <shortName evidence="9">PRPPase</shortName>
    </alternativeName>
</protein>
<keyword evidence="4 9" id="KW-0547">Nucleotide-binding</keyword>
<gene>
    <name evidence="9" type="primary">prs</name>
    <name evidence="11" type="ORF">MCOL2_03626</name>
</gene>
<dbReference type="FunFam" id="3.40.50.2020:FF:000007">
    <property type="entry name" value="Ribose-phosphate pyrophosphokinase"/>
    <property type="match status" value="1"/>
</dbReference>
<feature type="binding site" evidence="9">
    <location>
        <position position="219"/>
    </location>
    <ligand>
        <name>D-ribose 5-phosphate</name>
        <dbReference type="ChEBI" id="CHEBI:78346"/>
    </ligand>
</feature>
<dbReference type="GO" id="GO:0005524">
    <property type="term" value="F:ATP binding"/>
    <property type="evidence" value="ECO:0007669"/>
    <property type="project" value="UniProtKB-KW"/>
</dbReference>
<dbReference type="PANTHER" id="PTHR10210:SF41">
    <property type="entry name" value="RIBOSE-PHOSPHATE PYROPHOSPHOKINASE 1, CHLOROPLASTIC"/>
    <property type="match status" value="1"/>
</dbReference>
<evidence type="ECO:0000256" key="2">
    <source>
        <dbReference type="ARBA" id="ARBA00022723"/>
    </source>
</evidence>
<comment type="catalytic activity">
    <reaction evidence="8 9">
        <text>D-ribose 5-phosphate + ATP = 5-phospho-alpha-D-ribose 1-diphosphate + AMP + H(+)</text>
        <dbReference type="Rhea" id="RHEA:15609"/>
        <dbReference type="ChEBI" id="CHEBI:15378"/>
        <dbReference type="ChEBI" id="CHEBI:30616"/>
        <dbReference type="ChEBI" id="CHEBI:58017"/>
        <dbReference type="ChEBI" id="CHEBI:78346"/>
        <dbReference type="ChEBI" id="CHEBI:456215"/>
        <dbReference type="EC" id="2.7.6.1"/>
    </reaction>
</comment>
<dbReference type="GO" id="GO:0005737">
    <property type="term" value="C:cytoplasm"/>
    <property type="evidence" value="ECO:0007669"/>
    <property type="project" value="UniProtKB-SubCell"/>
</dbReference>
<dbReference type="HAMAP" id="MF_00583_B">
    <property type="entry name" value="RibP_PPkinase_B"/>
    <property type="match status" value="1"/>
</dbReference>
<evidence type="ECO:0000256" key="4">
    <source>
        <dbReference type="ARBA" id="ARBA00022741"/>
    </source>
</evidence>
<keyword evidence="1 9" id="KW-0808">Transferase</keyword>
<comment type="subunit">
    <text evidence="9">Homohexamer.</text>
</comment>